<keyword evidence="1" id="KW-0472">Membrane</keyword>
<gene>
    <name evidence="2" type="ORF">HCHKDHBN_00031</name>
</gene>
<organism evidence="2">
    <name type="scientific">Candidatus Methanophagaceae archaeon ANME-1 ERB6</name>
    <dbReference type="NCBI Taxonomy" id="2759912"/>
    <lineage>
        <taxon>Archaea</taxon>
        <taxon>Methanobacteriati</taxon>
        <taxon>Methanobacteriota</taxon>
        <taxon>Stenosarchaea group</taxon>
        <taxon>Methanomicrobia</taxon>
        <taxon>Candidatus Methanophagales</taxon>
        <taxon>Candidatus Methanophagaceae</taxon>
    </lineage>
</organism>
<protein>
    <submittedName>
        <fullName evidence="2">Uncharacterized protein</fullName>
    </submittedName>
</protein>
<accession>A0A7G9YZM6</accession>
<feature type="transmembrane region" description="Helical" evidence="1">
    <location>
        <begin position="103"/>
        <end position="121"/>
    </location>
</feature>
<keyword evidence="1" id="KW-0812">Transmembrane</keyword>
<evidence type="ECO:0000256" key="1">
    <source>
        <dbReference type="SAM" id="Phobius"/>
    </source>
</evidence>
<feature type="transmembrane region" description="Helical" evidence="1">
    <location>
        <begin position="20"/>
        <end position="40"/>
    </location>
</feature>
<sequence length="129" mass="14786">MYSNFVRRFKHERVGAFCSLFFIVLPIVLIGIYALSIAYIELSKILIQVEFGHMDYVNELFKNFKGIANNIKREDISTLISQGDTRGLIITQITSLSGILSKYFAIPFKLFLTFTIAYYLLKDGTKLRG</sequence>
<reference evidence="2" key="1">
    <citation type="submission" date="2020-06" db="EMBL/GenBank/DDBJ databases">
        <title>Unique genomic features of the anaerobic methanotrophic archaea.</title>
        <authorList>
            <person name="Chadwick G.L."/>
            <person name="Skennerton C.T."/>
            <person name="Laso-Perez R."/>
            <person name="Leu A.O."/>
            <person name="Speth D.R."/>
            <person name="Yu H."/>
            <person name="Morgan-Lang C."/>
            <person name="Hatzenpichler R."/>
            <person name="Goudeau D."/>
            <person name="Malmstrom R."/>
            <person name="Brazelton W.J."/>
            <person name="Woyke T."/>
            <person name="Hallam S.J."/>
            <person name="Tyson G.W."/>
            <person name="Wegener G."/>
            <person name="Boetius A."/>
            <person name="Orphan V."/>
        </authorList>
    </citation>
    <scope>NUCLEOTIDE SEQUENCE</scope>
</reference>
<name>A0A7G9YZM6_9EURY</name>
<dbReference type="AlphaFoldDB" id="A0A7G9YZM6"/>
<dbReference type="EMBL" id="MT631542">
    <property type="protein sequence ID" value="QNO53460.1"/>
    <property type="molecule type" value="Genomic_DNA"/>
</dbReference>
<proteinExistence type="predicted"/>
<keyword evidence="1" id="KW-1133">Transmembrane helix</keyword>
<evidence type="ECO:0000313" key="2">
    <source>
        <dbReference type="EMBL" id="QNO53460.1"/>
    </source>
</evidence>